<comment type="caution">
    <text evidence="1">The sequence shown here is derived from an EMBL/GenBank/DDBJ whole genome shotgun (WGS) entry which is preliminary data.</text>
</comment>
<keyword evidence="2" id="KW-1185">Reference proteome</keyword>
<dbReference type="OrthoDB" id="19908at2759"/>
<name>A0A1R1PPT0_ZANCU</name>
<gene>
    <name evidence="1" type="ORF">AX774_g3523</name>
</gene>
<evidence type="ECO:0000313" key="1">
    <source>
        <dbReference type="EMBL" id="OMH82974.1"/>
    </source>
</evidence>
<protein>
    <submittedName>
        <fullName evidence="1">Uncharacterized protein</fullName>
    </submittedName>
</protein>
<dbReference type="Proteomes" id="UP000188320">
    <property type="component" value="Unassembled WGS sequence"/>
</dbReference>
<dbReference type="AlphaFoldDB" id="A0A1R1PPT0"/>
<reference evidence="2" key="1">
    <citation type="submission" date="2017-01" db="EMBL/GenBank/DDBJ databases">
        <authorList>
            <person name="Wang Y."/>
            <person name="White M."/>
            <person name="Kvist S."/>
            <person name="Moncalvo J.-M."/>
        </authorList>
    </citation>
    <scope>NUCLEOTIDE SEQUENCE [LARGE SCALE GENOMIC DNA]</scope>
    <source>
        <strain evidence="2">COL-18-3</strain>
    </source>
</reference>
<accession>A0A1R1PPT0</accession>
<dbReference type="EMBL" id="LSSK01000551">
    <property type="protein sequence ID" value="OMH82974.1"/>
    <property type="molecule type" value="Genomic_DNA"/>
</dbReference>
<evidence type="ECO:0000313" key="2">
    <source>
        <dbReference type="Proteomes" id="UP000188320"/>
    </source>
</evidence>
<proteinExistence type="predicted"/>
<organism evidence="1 2">
    <name type="scientific">Zancudomyces culisetae</name>
    <name type="common">Gut fungus</name>
    <name type="synonym">Smittium culisetae</name>
    <dbReference type="NCBI Taxonomy" id="1213189"/>
    <lineage>
        <taxon>Eukaryota</taxon>
        <taxon>Fungi</taxon>
        <taxon>Fungi incertae sedis</taxon>
        <taxon>Zoopagomycota</taxon>
        <taxon>Kickxellomycotina</taxon>
        <taxon>Harpellomycetes</taxon>
        <taxon>Harpellales</taxon>
        <taxon>Legeriomycetaceae</taxon>
        <taxon>Zancudomyces</taxon>
    </lineage>
</organism>
<sequence>MFRKIVPCGLVGKTATSLVKELGYTFSEQSGRGIEGAASIITDISTTRVIDDVLSCFSSTFHVRVVPLETISPESFEFIKRYLD</sequence>